<protein>
    <submittedName>
        <fullName evidence="2">Uncharacterized protein</fullName>
    </submittedName>
</protein>
<name>A0A8C3JRP3_9CHAR</name>
<dbReference type="PANTHER" id="PTHR46615">
    <property type="entry name" value="ARYLSULFATASE K"/>
    <property type="match status" value="1"/>
</dbReference>
<dbReference type="Ensembl" id="ENSCPGT00000012082.1">
    <property type="protein sequence ID" value="ENSCPGP00000011023.1"/>
    <property type="gene ID" value="ENSCPGG00000007855.1"/>
</dbReference>
<keyword evidence="1" id="KW-0812">Transmembrane</keyword>
<accession>A0A8C3JRP3</accession>
<evidence type="ECO:0000313" key="2">
    <source>
        <dbReference type="Ensembl" id="ENSCPGP00000011023.1"/>
    </source>
</evidence>
<reference evidence="2" key="1">
    <citation type="submission" date="2025-08" db="UniProtKB">
        <authorList>
            <consortium name="Ensembl"/>
        </authorList>
    </citation>
    <scope>IDENTIFICATION</scope>
</reference>
<organism evidence="2 3">
    <name type="scientific">Calidris pygmaea</name>
    <name type="common">Spoon-billed sandpiper</name>
    <dbReference type="NCBI Taxonomy" id="425635"/>
    <lineage>
        <taxon>Eukaryota</taxon>
        <taxon>Metazoa</taxon>
        <taxon>Chordata</taxon>
        <taxon>Craniata</taxon>
        <taxon>Vertebrata</taxon>
        <taxon>Euteleostomi</taxon>
        <taxon>Archelosauria</taxon>
        <taxon>Archosauria</taxon>
        <taxon>Dinosauria</taxon>
        <taxon>Saurischia</taxon>
        <taxon>Theropoda</taxon>
        <taxon>Coelurosauria</taxon>
        <taxon>Aves</taxon>
        <taxon>Neognathae</taxon>
        <taxon>Neoaves</taxon>
        <taxon>Charadriiformes</taxon>
        <taxon>Scolopacidae</taxon>
        <taxon>Calidris</taxon>
    </lineage>
</organism>
<evidence type="ECO:0000313" key="3">
    <source>
        <dbReference type="Proteomes" id="UP000694419"/>
    </source>
</evidence>
<dbReference type="SUPFAM" id="SSF53649">
    <property type="entry name" value="Alkaline phosphatase-like"/>
    <property type="match status" value="1"/>
</dbReference>
<dbReference type="InterPro" id="IPR017850">
    <property type="entry name" value="Alkaline_phosphatase_core_sf"/>
</dbReference>
<evidence type="ECO:0000256" key="1">
    <source>
        <dbReference type="SAM" id="Phobius"/>
    </source>
</evidence>
<feature type="transmembrane region" description="Helical" evidence="1">
    <location>
        <begin position="40"/>
        <end position="60"/>
    </location>
</feature>
<keyword evidence="1" id="KW-1133">Transmembrane helix</keyword>
<keyword evidence="3" id="KW-1185">Reference proteome</keyword>
<keyword evidence="1" id="KW-0472">Membrane</keyword>
<dbReference type="PANTHER" id="PTHR46615:SF1">
    <property type="entry name" value="ARYLSULFATASE K"/>
    <property type="match status" value="1"/>
</dbReference>
<dbReference type="InterPro" id="IPR051849">
    <property type="entry name" value="GAG-degrading_sulfatase"/>
</dbReference>
<proteinExistence type="predicted"/>
<reference evidence="2" key="2">
    <citation type="submission" date="2025-09" db="UniProtKB">
        <authorList>
            <consortium name="Ensembl"/>
        </authorList>
    </citation>
    <scope>IDENTIFICATION</scope>
</reference>
<dbReference type="GO" id="GO:0004065">
    <property type="term" value="F:arylsulfatase activity"/>
    <property type="evidence" value="ECO:0007669"/>
    <property type="project" value="TreeGrafter"/>
</dbReference>
<dbReference type="Proteomes" id="UP000694419">
    <property type="component" value="Unplaced"/>
</dbReference>
<dbReference type="AlphaFoldDB" id="A0A8C3JRP3"/>
<dbReference type="GO" id="GO:0015024">
    <property type="term" value="F:glucuronate-2-sulfatase activity"/>
    <property type="evidence" value="ECO:0007669"/>
    <property type="project" value="TreeGrafter"/>
</dbReference>
<sequence>RNRGQRAASAGRAAALLSPGEGAGSAPCGRLIPLAHQKPYLFFFFSFFSVWFFFFSPAMWSGLFTHLTESWNNCKDLDPDYVTRIDMGKHGYPTQKLGKSEYTSGLHSVSNRVEAWTRDFDFLLQQEGRRVINLTGDKTHVKVMEAAWQNTDKAINWIKEEAINLTQPFVLHLGLYLPQPYLSPYVGENFGSSTFLTSPYWLEKVCEVIKIPKWSSVSEMHPVDCYSSYRKNCTGEFTKQGVRNTRAFYYAMCAETDAMLGRVEPGHQEVGTPPHQAVPWQPGVRSYVSMSSLAVRFLSAHLRMLIEKENIEFFVKSKSWTFASYLLVVCE</sequence>
<dbReference type="Gene3D" id="3.40.720.10">
    <property type="entry name" value="Alkaline Phosphatase, subunit A"/>
    <property type="match status" value="1"/>
</dbReference>